<dbReference type="PROSITE" id="PS50889">
    <property type="entry name" value="S4"/>
    <property type="match status" value="1"/>
</dbReference>
<dbReference type="PROSITE" id="PS01129">
    <property type="entry name" value="PSI_RLU"/>
    <property type="match status" value="1"/>
</dbReference>
<name>A0A0M0GS91_9BACI</name>
<dbReference type="InterPro" id="IPR006224">
    <property type="entry name" value="PsdUridine_synth_RluA-like_CS"/>
</dbReference>
<gene>
    <name evidence="8" type="ORF">AF331_07915</name>
</gene>
<comment type="catalytic activity">
    <reaction evidence="1 6">
        <text>a uridine in RNA = a pseudouridine in RNA</text>
        <dbReference type="Rhea" id="RHEA:48348"/>
        <dbReference type="Rhea" id="RHEA-COMP:12068"/>
        <dbReference type="Rhea" id="RHEA-COMP:12069"/>
        <dbReference type="ChEBI" id="CHEBI:65314"/>
        <dbReference type="ChEBI" id="CHEBI:65315"/>
    </reaction>
</comment>
<accession>A0A0M0GS91</accession>
<keyword evidence="5" id="KW-0694">RNA-binding</keyword>
<protein>
    <recommendedName>
        <fullName evidence="6">Pseudouridine synthase</fullName>
        <ecNumber evidence="6">5.4.99.-</ecNumber>
    </recommendedName>
</protein>
<dbReference type="GO" id="GO:0003723">
    <property type="term" value="F:RNA binding"/>
    <property type="evidence" value="ECO:0007669"/>
    <property type="project" value="UniProtKB-KW"/>
</dbReference>
<dbReference type="InterPro" id="IPR050188">
    <property type="entry name" value="RluA_PseudoU_synthase"/>
</dbReference>
<dbReference type="Gene3D" id="3.30.2350.10">
    <property type="entry name" value="Pseudouridine synthase"/>
    <property type="match status" value="1"/>
</dbReference>
<dbReference type="OrthoDB" id="9807829at2"/>
<organism evidence="8 9">
    <name type="scientific">Rossellomorea marisflavi</name>
    <dbReference type="NCBI Taxonomy" id="189381"/>
    <lineage>
        <taxon>Bacteria</taxon>
        <taxon>Bacillati</taxon>
        <taxon>Bacillota</taxon>
        <taxon>Bacilli</taxon>
        <taxon>Bacillales</taxon>
        <taxon>Bacillaceae</taxon>
        <taxon>Rossellomorea</taxon>
    </lineage>
</organism>
<evidence type="ECO:0000313" key="9">
    <source>
        <dbReference type="Proteomes" id="UP000037405"/>
    </source>
</evidence>
<dbReference type="Pfam" id="PF00849">
    <property type="entry name" value="PseudoU_synth_2"/>
    <property type="match status" value="1"/>
</dbReference>
<comment type="similarity">
    <text evidence="2 6">Belongs to the pseudouridine synthase RluA family.</text>
</comment>
<sequence>MKRYEMNWVIGEEDQGRRMKDFLKDHEISKRTLTAVKFEGGELSVNGKREDARFRLTAGDCLRVVFPVEDSSILPEPLSLKVLYEDEDVLVVYKPAGMKTIPSTDQAGGTLANAIRFHYMATDVASTVHIVTRLDKDTSGIVLVAKHRHIHHLFSLSQKQGNVSREYEAIAHGVFTDAEGVIEAPIGRKETSIIERMVREDGRHAKTRYRVVKQFGAYAHLRLQLETGRTHQIRVHLSHIGHPLEGDDLYGGTLDRMKRQALHCSRLTFFHPVKQRELTLHCPLPQDMCRLVDQRL</sequence>
<dbReference type="CDD" id="cd02869">
    <property type="entry name" value="PseudoU_synth_RluA_like"/>
    <property type="match status" value="1"/>
</dbReference>
<proteinExistence type="inferred from homology"/>
<evidence type="ECO:0000313" key="8">
    <source>
        <dbReference type="EMBL" id="KON92724.1"/>
    </source>
</evidence>
<dbReference type="EC" id="5.4.99.-" evidence="6"/>
<dbReference type="InterPro" id="IPR020103">
    <property type="entry name" value="PsdUridine_synth_cat_dom_sf"/>
</dbReference>
<dbReference type="GO" id="GO:0140098">
    <property type="term" value="F:catalytic activity, acting on RNA"/>
    <property type="evidence" value="ECO:0007669"/>
    <property type="project" value="UniProtKB-ARBA"/>
</dbReference>
<evidence type="ECO:0000256" key="1">
    <source>
        <dbReference type="ARBA" id="ARBA00000073"/>
    </source>
</evidence>
<dbReference type="PANTHER" id="PTHR21600:SF35">
    <property type="entry name" value="PSEUDOURIDINE SYNTHASE"/>
    <property type="match status" value="1"/>
</dbReference>
<keyword evidence="3 6" id="KW-0413">Isomerase</keyword>
<dbReference type="RefSeq" id="WP_053427834.1">
    <property type="nucleotide sequence ID" value="NZ_LGUE01000001.1"/>
</dbReference>
<dbReference type="FunFam" id="3.30.2350.10:FF:000005">
    <property type="entry name" value="Pseudouridine synthase"/>
    <property type="match status" value="1"/>
</dbReference>
<dbReference type="STRING" id="189381.GCA_900166615_02670"/>
<keyword evidence="9" id="KW-1185">Reference proteome</keyword>
<dbReference type="NCBIfam" id="TIGR00005">
    <property type="entry name" value="rluA_subfam"/>
    <property type="match status" value="1"/>
</dbReference>
<evidence type="ECO:0000256" key="6">
    <source>
        <dbReference type="RuleBase" id="RU362028"/>
    </source>
</evidence>
<feature type="domain" description="Pseudouridine synthase RsuA/RluA-like" evidence="7">
    <location>
        <begin position="88"/>
        <end position="239"/>
    </location>
</feature>
<evidence type="ECO:0000256" key="4">
    <source>
        <dbReference type="PIRSR" id="PIRSR606225-1"/>
    </source>
</evidence>
<dbReference type="GO" id="GO:0000455">
    <property type="term" value="P:enzyme-directed rRNA pseudouridine synthesis"/>
    <property type="evidence" value="ECO:0007669"/>
    <property type="project" value="TreeGrafter"/>
</dbReference>
<dbReference type="GO" id="GO:0009982">
    <property type="term" value="F:pseudouridine synthase activity"/>
    <property type="evidence" value="ECO:0007669"/>
    <property type="project" value="InterPro"/>
</dbReference>
<dbReference type="EMBL" id="LGUE01000001">
    <property type="protein sequence ID" value="KON92724.1"/>
    <property type="molecule type" value="Genomic_DNA"/>
</dbReference>
<dbReference type="SUPFAM" id="SSF55120">
    <property type="entry name" value="Pseudouridine synthase"/>
    <property type="match status" value="1"/>
</dbReference>
<evidence type="ECO:0000256" key="2">
    <source>
        <dbReference type="ARBA" id="ARBA00010876"/>
    </source>
</evidence>
<evidence type="ECO:0000256" key="3">
    <source>
        <dbReference type="ARBA" id="ARBA00023235"/>
    </source>
</evidence>
<dbReference type="AlphaFoldDB" id="A0A0M0GS91"/>
<feature type="active site" evidence="4">
    <location>
        <position position="135"/>
    </location>
</feature>
<dbReference type="InterPro" id="IPR006145">
    <property type="entry name" value="PsdUridine_synth_RsuA/RluA"/>
</dbReference>
<reference evidence="9" key="1">
    <citation type="submission" date="2015-07" db="EMBL/GenBank/DDBJ databases">
        <title>Fjat-14235 jcm11544.</title>
        <authorList>
            <person name="Liu B."/>
            <person name="Wang J."/>
            <person name="Zhu Y."/>
            <person name="Liu G."/>
            <person name="Chen Q."/>
            <person name="Chen Z."/>
            <person name="Lan J."/>
            <person name="Che J."/>
            <person name="Ge C."/>
            <person name="Shi H."/>
            <person name="Pan Z."/>
            <person name="Liu X."/>
        </authorList>
    </citation>
    <scope>NUCLEOTIDE SEQUENCE [LARGE SCALE GENOMIC DNA]</scope>
    <source>
        <strain evidence="9">JCM 11544</strain>
    </source>
</reference>
<comment type="function">
    <text evidence="6">Responsible for synthesis of pseudouridine from uracil.</text>
</comment>
<dbReference type="Proteomes" id="UP000037405">
    <property type="component" value="Unassembled WGS sequence"/>
</dbReference>
<evidence type="ECO:0000259" key="7">
    <source>
        <dbReference type="Pfam" id="PF00849"/>
    </source>
</evidence>
<dbReference type="InterPro" id="IPR006225">
    <property type="entry name" value="PsdUridine_synth_RluC/D"/>
</dbReference>
<dbReference type="PATRIC" id="fig|189381.12.peg.1747"/>
<dbReference type="PANTHER" id="PTHR21600">
    <property type="entry name" value="MITOCHONDRIAL RNA PSEUDOURIDINE SYNTHASE"/>
    <property type="match status" value="1"/>
</dbReference>
<evidence type="ECO:0000256" key="5">
    <source>
        <dbReference type="PROSITE-ProRule" id="PRU00182"/>
    </source>
</evidence>
<comment type="caution">
    <text evidence="8">The sequence shown here is derived from an EMBL/GenBank/DDBJ whole genome shotgun (WGS) entry which is preliminary data.</text>
</comment>